<keyword evidence="1" id="KW-0175">Coiled coil</keyword>
<feature type="coiled-coil region" evidence="1">
    <location>
        <begin position="37"/>
        <end position="85"/>
    </location>
</feature>
<evidence type="ECO:0000313" key="2">
    <source>
        <dbReference type="EMBL" id="EAM5673231.1"/>
    </source>
</evidence>
<protein>
    <recommendedName>
        <fullName evidence="9">Ead/Ea22-like family protein</fullName>
    </recommendedName>
</protein>
<evidence type="ECO:0000313" key="8">
    <source>
        <dbReference type="EMBL" id="ECU9842168.1"/>
    </source>
</evidence>
<reference evidence="2" key="2">
    <citation type="submission" date="2019-01" db="EMBL/GenBank/DDBJ databases">
        <authorList>
            <consortium name="PulseNet: The National Subtyping Network for Foodborne Disease Surveillance"/>
            <person name="Tarr C.L."/>
            <person name="Trees E."/>
            <person name="Katz L.S."/>
            <person name="Carleton-Romer H.A."/>
            <person name="Stroika S."/>
            <person name="Kucerova Z."/>
            <person name="Roache K.F."/>
            <person name="Sabol A.L."/>
            <person name="Besser J."/>
            <person name="Gerner-Smidt P."/>
        </authorList>
    </citation>
    <scope>NUCLEOTIDE SEQUENCE</scope>
    <source>
        <strain evidence="3">2015K-0870</strain>
        <strain evidence="8">PNUSAS029868</strain>
        <strain evidence="6">PNUSAS036247</strain>
        <strain evidence="4">PNUSAS050649</strain>
        <strain evidence="2">PNUSAS064238</strain>
        <strain evidence="7">PNUSAS085987</strain>
    </source>
</reference>
<name>A0A5T6P0P9_SALER</name>
<evidence type="ECO:0000313" key="7">
    <source>
        <dbReference type="EMBL" id="ECK4376245.1"/>
    </source>
</evidence>
<reference evidence="5" key="1">
    <citation type="submission" date="2018-07" db="EMBL/GenBank/DDBJ databases">
        <authorList>
            <consortium name="GenomeTrakr network: Whole genome sequencing for foodborne pathogen traceback"/>
        </authorList>
    </citation>
    <scope>NUCLEOTIDE SEQUENCE</scope>
    <source>
        <strain evidence="5">CFSAN056582</strain>
    </source>
</reference>
<organism evidence="2">
    <name type="scientific">Salmonella enterica</name>
    <name type="common">Salmonella choleraesuis</name>
    <dbReference type="NCBI Taxonomy" id="28901"/>
    <lineage>
        <taxon>Bacteria</taxon>
        <taxon>Pseudomonadati</taxon>
        <taxon>Pseudomonadota</taxon>
        <taxon>Gammaproteobacteria</taxon>
        <taxon>Enterobacterales</taxon>
        <taxon>Enterobacteriaceae</taxon>
        <taxon>Salmonella</taxon>
    </lineage>
</organism>
<evidence type="ECO:0008006" key="9">
    <source>
        <dbReference type="Google" id="ProtNLM"/>
    </source>
</evidence>
<accession>A0A5T6P0P9</accession>
<evidence type="ECO:0000313" key="3">
    <source>
        <dbReference type="EMBL" id="EBN6765633.1"/>
    </source>
</evidence>
<evidence type="ECO:0000313" key="5">
    <source>
        <dbReference type="EMBL" id="EBR0842273.1"/>
    </source>
</evidence>
<proteinExistence type="predicted"/>
<evidence type="ECO:0000313" key="6">
    <source>
        <dbReference type="EMBL" id="ECC6441253.1"/>
    </source>
</evidence>
<dbReference type="EMBL" id="AACVIL010000002">
    <property type="protein sequence ID" value="EAM5673231.1"/>
    <property type="molecule type" value="Genomic_DNA"/>
</dbReference>
<dbReference type="RefSeq" id="WP_079953207.1">
    <property type="nucleotide sequence ID" value="NZ_BGKX01000009.1"/>
</dbReference>
<dbReference type="AlphaFoldDB" id="A0A5T6P0P9"/>
<dbReference type="EMBL" id="AAICDS010000006">
    <property type="protein sequence ID" value="ECC6441253.1"/>
    <property type="molecule type" value="Genomic_DNA"/>
</dbReference>
<gene>
    <name evidence="5" type="ORF">BRO79_02070</name>
    <name evidence="6" type="ORF">C9D27_13445</name>
    <name evidence="8" type="ORF">CXT11_09865</name>
    <name evidence="4" type="ORF">D2A12_07835</name>
    <name evidence="3" type="ORF">DYT37_00555</name>
    <name evidence="2" type="ORF">EOH22_03710</name>
    <name evidence="7" type="ORF">FRI78_09515</name>
</gene>
<evidence type="ECO:0000256" key="1">
    <source>
        <dbReference type="SAM" id="Coils"/>
    </source>
</evidence>
<evidence type="ECO:0000313" key="4">
    <source>
        <dbReference type="EMBL" id="EBO7688148.1"/>
    </source>
</evidence>
<dbReference type="EMBL" id="AAJBUZ010000004">
    <property type="protein sequence ID" value="ECK4376245.1"/>
    <property type="molecule type" value="Genomic_DNA"/>
</dbReference>
<dbReference type="EMBL" id="AAGJOK010000009">
    <property type="protein sequence ID" value="EBO7688148.1"/>
    <property type="molecule type" value="Genomic_DNA"/>
</dbReference>
<dbReference type="EMBL" id="AAKRRC010000002">
    <property type="protein sequence ID" value="ECU9842168.1"/>
    <property type="molecule type" value="Genomic_DNA"/>
</dbReference>
<sequence>MNLTEGQLLFRLQDFHGAEQEALGIGDYEFFQESADIANALRELLQARRTIEELTAVVGQRNGECVRLHSLLDAAEKRIAELEARTVVVKQFDDFQIVHYGATEDYAKGYIDCQSNYNKAIYAAGIKVKGE</sequence>
<dbReference type="EMBL" id="AAGRCI010000001">
    <property type="protein sequence ID" value="EBR0842273.1"/>
    <property type="molecule type" value="Genomic_DNA"/>
</dbReference>
<comment type="caution">
    <text evidence="2">The sequence shown here is derived from an EMBL/GenBank/DDBJ whole genome shotgun (WGS) entry which is preliminary data.</text>
</comment>
<dbReference type="EMBL" id="AAGGNA010000001">
    <property type="protein sequence ID" value="EBN6765633.1"/>
    <property type="molecule type" value="Genomic_DNA"/>
</dbReference>